<sequence length="159" mass="18077">MQEEKGNLQMFVVYRRHSNGSLVLKPSPPYHYDDMAEYECAPGYRLEGSQNFNLCHGRKSWTRLAVCARSCRRFDQEKVLQNLMICGTNCVTSSECTEDMSCVCDGYCGRTCVNPDIDCGEAPPSTHASIKYEGEGLYRRAYYRCDVGFYSQSGNLTRK</sequence>
<dbReference type="InterPro" id="IPR035976">
    <property type="entry name" value="Sushi/SCR/CCP_sf"/>
</dbReference>
<feature type="disulfide bond" evidence="2">
    <location>
        <begin position="40"/>
        <end position="67"/>
    </location>
</feature>
<reference evidence="4 5" key="1">
    <citation type="submission" date="2024-02" db="EMBL/GenBank/DDBJ databases">
        <authorList>
            <person name="Daric V."/>
            <person name="Darras S."/>
        </authorList>
    </citation>
    <scope>NUCLEOTIDE SEQUENCE [LARGE SCALE GENOMIC DNA]</scope>
</reference>
<evidence type="ECO:0000313" key="5">
    <source>
        <dbReference type="Proteomes" id="UP001642483"/>
    </source>
</evidence>
<name>A0ABP0F3Y1_CLALP</name>
<protein>
    <recommendedName>
        <fullName evidence="3">Sushi domain-containing protein</fullName>
    </recommendedName>
</protein>
<evidence type="ECO:0000256" key="2">
    <source>
        <dbReference type="PROSITE-ProRule" id="PRU00302"/>
    </source>
</evidence>
<proteinExistence type="predicted"/>
<feature type="domain" description="Sushi" evidence="3">
    <location>
        <begin position="1"/>
        <end position="69"/>
    </location>
</feature>
<organism evidence="4 5">
    <name type="scientific">Clavelina lepadiformis</name>
    <name type="common">Light-bulb sea squirt</name>
    <name type="synonym">Ascidia lepadiformis</name>
    <dbReference type="NCBI Taxonomy" id="159417"/>
    <lineage>
        <taxon>Eukaryota</taxon>
        <taxon>Metazoa</taxon>
        <taxon>Chordata</taxon>
        <taxon>Tunicata</taxon>
        <taxon>Ascidiacea</taxon>
        <taxon>Aplousobranchia</taxon>
        <taxon>Clavelinidae</taxon>
        <taxon>Clavelina</taxon>
    </lineage>
</organism>
<comment type="caution">
    <text evidence="4">The sequence shown here is derived from an EMBL/GenBank/DDBJ whole genome shotgun (WGS) entry which is preliminary data.</text>
</comment>
<evidence type="ECO:0000256" key="1">
    <source>
        <dbReference type="ARBA" id="ARBA00023157"/>
    </source>
</evidence>
<comment type="caution">
    <text evidence="2">Lacks conserved residue(s) required for the propagation of feature annotation.</text>
</comment>
<evidence type="ECO:0000313" key="4">
    <source>
        <dbReference type="EMBL" id="CAK8674375.1"/>
    </source>
</evidence>
<dbReference type="SUPFAM" id="SSF57535">
    <property type="entry name" value="Complement control module/SCR domain"/>
    <property type="match status" value="1"/>
</dbReference>
<dbReference type="PROSITE" id="PS50923">
    <property type="entry name" value="SUSHI"/>
    <property type="match status" value="1"/>
</dbReference>
<dbReference type="Gene3D" id="2.10.70.10">
    <property type="entry name" value="Complement Module, domain 1"/>
    <property type="match status" value="1"/>
</dbReference>
<dbReference type="Pfam" id="PF00084">
    <property type="entry name" value="Sushi"/>
    <property type="match status" value="1"/>
</dbReference>
<keyword evidence="5" id="KW-1185">Reference proteome</keyword>
<accession>A0ABP0F3Y1</accession>
<dbReference type="InterPro" id="IPR000436">
    <property type="entry name" value="Sushi_SCR_CCP_dom"/>
</dbReference>
<evidence type="ECO:0000259" key="3">
    <source>
        <dbReference type="PROSITE" id="PS50923"/>
    </source>
</evidence>
<keyword evidence="2" id="KW-0768">Sushi</keyword>
<gene>
    <name evidence="4" type="ORF">CVLEPA_LOCUS4078</name>
</gene>
<keyword evidence="1 2" id="KW-1015">Disulfide bond</keyword>
<dbReference type="EMBL" id="CAWYQH010000013">
    <property type="protein sequence ID" value="CAK8674375.1"/>
    <property type="molecule type" value="Genomic_DNA"/>
</dbReference>
<dbReference type="Proteomes" id="UP001642483">
    <property type="component" value="Unassembled WGS sequence"/>
</dbReference>